<feature type="region of interest" description="Disordered" evidence="1">
    <location>
        <begin position="1"/>
        <end position="35"/>
    </location>
</feature>
<dbReference type="AlphaFoldDB" id="F4RTI6"/>
<dbReference type="InterPro" id="IPR040521">
    <property type="entry name" value="KDZ"/>
</dbReference>
<dbReference type="EMBL" id="GL883119">
    <property type="protein sequence ID" value="EGG04331.1"/>
    <property type="molecule type" value="Genomic_DNA"/>
</dbReference>
<evidence type="ECO:0000256" key="1">
    <source>
        <dbReference type="SAM" id="MobiDB-lite"/>
    </source>
</evidence>
<feature type="domain" description="CxC1-like cysteine cluster associated with KDZ transposases" evidence="2">
    <location>
        <begin position="161"/>
        <end position="254"/>
    </location>
</feature>
<organism evidence="4">
    <name type="scientific">Melampsora larici-populina (strain 98AG31 / pathotype 3-4-7)</name>
    <name type="common">Poplar leaf rust fungus</name>
    <dbReference type="NCBI Taxonomy" id="747676"/>
    <lineage>
        <taxon>Eukaryota</taxon>
        <taxon>Fungi</taxon>
        <taxon>Dikarya</taxon>
        <taxon>Basidiomycota</taxon>
        <taxon>Pucciniomycotina</taxon>
        <taxon>Pucciniomycetes</taxon>
        <taxon>Pucciniales</taxon>
        <taxon>Melampsoraceae</taxon>
        <taxon>Melampsora</taxon>
    </lineage>
</organism>
<evidence type="ECO:0000313" key="4">
    <source>
        <dbReference type="Proteomes" id="UP000001072"/>
    </source>
</evidence>
<dbReference type="Pfam" id="PF18758">
    <property type="entry name" value="KDZ"/>
    <property type="match status" value="1"/>
</dbReference>
<dbReference type="HOGENOM" id="CLU_011407_0_0_1"/>
<dbReference type="PANTHER" id="PTHR33096:SF1">
    <property type="entry name" value="CXC1-LIKE CYSTEINE CLUSTER ASSOCIATED WITH KDZ TRANSPOSASES DOMAIN-CONTAINING PROTEIN"/>
    <property type="match status" value="1"/>
</dbReference>
<proteinExistence type="predicted"/>
<evidence type="ECO:0000259" key="2">
    <source>
        <dbReference type="Pfam" id="PF18802"/>
    </source>
</evidence>
<dbReference type="RefSeq" id="XP_007412460.1">
    <property type="nucleotide sequence ID" value="XM_007412398.1"/>
</dbReference>
<accession>F4RTI6</accession>
<dbReference type="InParanoid" id="F4RTI6"/>
<dbReference type="VEuPathDB" id="FungiDB:MELLADRAFT_89479"/>
<name>F4RTI6_MELLP</name>
<dbReference type="Proteomes" id="UP000001072">
    <property type="component" value="Unassembled WGS sequence"/>
</dbReference>
<reference evidence="4" key="1">
    <citation type="journal article" date="2011" name="Proc. Natl. Acad. Sci. U.S.A.">
        <title>Obligate biotrophy features unraveled by the genomic analysis of rust fungi.</title>
        <authorList>
            <person name="Duplessis S."/>
            <person name="Cuomo C.A."/>
            <person name="Lin Y.-C."/>
            <person name="Aerts A."/>
            <person name="Tisserant E."/>
            <person name="Veneault-Fourrey C."/>
            <person name="Joly D.L."/>
            <person name="Hacquard S."/>
            <person name="Amselem J."/>
            <person name="Cantarel B.L."/>
            <person name="Chiu R."/>
            <person name="Coutinho P.M."/>
            <person name="Feau N."/>
            <person name="Field M."/>
            <person name="Frey P."/>
            <person name="Gelhaye E."/>
            <person name="Goldberg J."/>
            <person name="Grabherr M.G."/>
            <person name="Kodira C.D."/>
            <person name="Kohler A."/>
            <person name="Kuees U."/>
            <person name="Lindquist E.A."/>
            <person name="Lucas S.M."/>
            <person name="Mago R."/>
            <person name="Mauceli E."/>
            <person name="Morin E."/>
            <person name="Murat C."/>
            <person name="Pangilinan J.L."/>
            <person name="Park R."/>
            <person name="Pearson M."/>
            <person name="Quesneville H."/>
            <person name="Rouhier N."/>
            <person name="Sakthikumar S."/>
            <person name="Salamov A.A."/>
            <person name="Schmutz J."/>
            <person name="Selles B."/>
            <person name="Shapiro H."/>
            <person name="Tanguay P."/>
            <person name="Tuskan G.A."/>
            <person name="Henrissat B."/>
            <person name="Van de Peer Y."/>
            <person name="Rouze P."/>
            <person name="Ellis J.G."/>
            <person name="Dodds P.N."/>
            <person name="Schein J.E."/>
            <person name="Zhong S."/>
            <person name="Hamelin R.C."/>
            <person name="Grigoriev I.V."/>
            <person name="Szabo L.J."/>
            <person name="Martin F."/>
        </authorList>
    </citation>
    <scope>NUCLEOTIDE SEQUENCE [LARGE SCALE GENOMIC DNA]</scope>
    <source>
        <strain evidence="4">98AG31 / pathotype 3-4-7</strain>
    </source>
</reference>
<feature type="region of interest" description="Disordered" evidence="1">
    <location>
        <begin position="59"/>
        <end position="126"/>
    </location>
</feature>
<dbReference type="GeneID" id="18935211"/>
<dbReference type="KEGG" id="mlr:MELLADRAFT_89479"/>
<dbReference type="InterPro" id="IPR041320">
    <property type="entry name" value="CxC1"/>
</dbReference>
<keyword evidence="4" id="KW-1185">Reference proteome</keyword>
<feature type="compositionally biased region" description="Basic and acidic residues" evidence="1">
    <location>
        <begin position="66"/>
        <end position="77"/>
    </location>
</feature>
<evidence type="ECO:0000313" key="3">
    <source>
        <dbReference type="EMBL" id="EGG04331.1"/>
    </source>
</evidence>
<dbReference type="PANTHER" id="PTHR33096">
    <property type="entry name" value="CXC2 DOMAIN-CONTAINING PROTEIN"/>
    <property type="match status" value="1"/>
</dbReference>
<protein>
    <recommendedName>
        <fullName evidence="2">CxC1-like cysteine cluster associated with KDZ transposases domain-containing protein</fullName>
    </recommendedName>
</protein>
<dbReference type="OrthoDB" id="2500537at2759"/>
<dbReference type="Pfam" id="PF18802">
    <property type="entry name" value="CxC1"/>
    <property type="match status" value="1"/>
</dbReference>
<feature type="compositionally biased region" description="Acidic residues" evidence="1">
    <location>
        <begin position="99"/>
        <end position="111"/>
    </location>
</feature>
<dbReference type="STRING" id="747676.F4RTI6"/>
<sequence length="478" mass="54192">MAPGRKGNHLLPVNRLSKPRQESSQSAKELSEWEEAEEEYCVKQCDLLVQALTQPPVPALPTAATEDPHVLHGDEGLHNNGNEGFFGIDYDQPNTPSYDDTDSGTESDDSEQSIASNPGGVVTPMAGDYNRRRRIREVQQWENILEPMFKVFMQCKLLTVDWSQGETWNFDSKTQCRCSAAKRRIRHLELVDILTVEFCTCQSDQVRLIQMGYIGGSPVLPEIAFSLRLLRLHDALWRFCCIRTHPFAQALDFFHRVALGFVEDITKKLQRWGRQFSCAVDAYRRLIQVKEDLGTRAMELSPKEKLGANCPRCFGENIYAKKNGEPDYVVCVDGNFQQRRHMSASVEVKEIEIRYPTLFLHPTQVNKWENVHPSSADDTPDPCTQMHTAANDSRSAATWRACDDTGLLAMVCRHDHALAFVNIVQSGEKSYFAHSLTDWLLKQLDEADSKVLFLYDIGCNIEKGLLDTDFTLQTLDVA</sequence>
<gene>
    <name evidence="3" type="ORF">MELLADRAFT_89479</name>
</gene>